<feature type="compositionally biased region" description="Basic and acidic residues" evidence="1">
    <location>
        <begin position="1"/>
        <end position="14"/>
    </location>
</feature>
<evidence type="ECO:0000313" key="2">
    <source>
        <dbReference type="EMBL" id="KFM04094.1"/>
    </source>
</evidence>
<feature type="non-terminal residue" evidence="2">
    <location>
        <position position="137"/>
    </location>
</feature>
<feature type="compositionally biased region" description="Basic and acidic residues" evidence="1">
    <location>
        <begin position="47"/>
        <end position="88"/>
    </location>
</feature>
<dbReference type="EMBL" id="KL225853">
    <property type="protein sequence ID" value="KFM04094.1"/>
    <property type="molecule type" value="Genomic_DNA"/>
</dbReference>
<gene>
    <name evidence="2" type="ORF">AS27_03309</name>
</gene>
<protein>
    <submittedName>
        <fullName evidence="2">Uncharacterized protein</fullName>
    </submittedName>
</protein>
<dbReference type="GO" id="GO:0000139">
    <property type="term" value="C:Golgi membrane"/>
    <property type="evidence" value="ECO:0007669"/>
    <property type="project" value="InterPro"/>
</dbReference>
<keyword evidence="3" id="KW-1185">Reference proteome</keyword>
<evidence type="ECO:0000256" key="1">
    <source>
        <dbReference type="SAM" id="MobiDB-lite"/>
    </source>
</evidence>
<feature type="compositionally biased region" description="Low complexity" evidence="1">
    <location>
        <begin position="21"/>
        <end position="37"/>
    </location>
</feature>
<feature type="non-terminal residue" evidence="2">
    <location>
        <position position="1"/>
    </location>
</feature>
<evidence type="ECO:0000313" key="3">
    <source>
        <dbReference type="Proteomes" id="UP000053286"/>
    </source>
</evidence>
<dbReference type="Proteomes" id="UP000053286">
    <property type="component" value="Unassembled WGS sequence"/>
</dbReference>
<dbReference type="InterPro" id="IPR042336">
    <property type="entry name" value="GOLIM4"/>
</dbReference>
<dbReference type="PANTHER" id="PTHR22909:SF23">
    <property type="entry name" value="GOLGI INTEGRAL MEMBRANE PROTEIN 4-LIKE"/>
    <property type="match status" value="1"/>
</dbReference>
<reference evidence="2 3" key="1">
    <citation type="submission" date="2014-04" db="EMBL/GenBank/DDBJ databases">
        <title>Genome evolution of avian class.</title>
        <authorList>
            <person name="Zhang G."/>
            <person name="Li C."/>
        </authorList>
    </citation>
    <scope>NUCLEOTIDE SEQUENCE [LARGE SCALE GENOMIC DNA]</scope>
    <source>
        <strain evidence="2">BGI_AS27</strain>
    </source>
</reference>
<dbReference type="STRING" id="9233.A0A087QS90"/>
<feature type="compositionally biased region" description="Acidic residues" evidence="1">
    <location>
        <begin position="89"/>
        <end position="101"/>
    </location>
</feature>
<dbReference type="PANTHER" id="PTHR22909">
    <property type="entry name" value="GOLGI INTEGRAL MEMBRANE PROTEIN 4"/>
    <property type="match status" value="1"/>
</dbReference>
<feature type="region of interest" description="Disordered" evidence="1">
    <location>
        <begin position="1"/>
        <end position="137"/>
    </location>
</feature>
<dbReference type="AlphaFoldDB" id="A0A087QS90"/>
<organism evidence="2 3">
    <name type="scientific">Aptenodytes forsteri</name>
    <name type="common">Emperor penguin</name>
    <dbReference type="NCBI Taxonomy" id="9233"/>
    <lineage>
        <taxon>Eukaryota</taxon>
        <taxon>Metazoa</taxon>
        <taxon>Chordata</taxon>
        <taxon>Craniata</taxon>
        <taxon>Vertebrata</taxon>
        <taxon>Euteleostomi</taxon>
        <taxon>Archelosauria</taxon>
        <taxon>Archosauria</taxon>
        <taxon>Dinosauria</taxon>
        <taxon>Saurischia</taxon>
        <taxon>Theropoda</taxon>
        <taxon>Coelurosauria</taxon>
        <taxon>Aves</taxon>
        <taxon>Neognathae</taxon>
        <taxon>Neoaves</taxon>
        <taxon>Aequornithes</taxon>
        <taxon>Sphenisciformes</taxon>
        <taxon>Spheniscidae</taxon>
        <taxon>Aptenodytes</taxon>
    </lineage>
</organism>
<accession>A0A087QS90</accession>
<proteinExistence type="predicted"/>
<sequence length="137" mass="15692">AGVIEREENLRSQKETVVQEPMMPDDAADPAQDPNNQGEDEFEEAELERPDFEEKVGGLEKFKEPSMKEESKEKPLKDADRPAKPREDPMDDYQEDQEQEIEDHGGEVDDNDDLELVQDRKNHAGIQGADGKKDDYY</sequence>
<name>A0A087QS90_APTFO</name>